<keyword evidence="1" id="KW-0378">Hydrolase</keyword>
<dbReference type="SFLD" id="SFLDS00003">
    <property type="entry name" value="Haloacid_Dehalogenase"/>
    <property type="match status" value="1"/>
</dbReference>
<name>A0ABP8DFR7_9ACTN</name>
<organism evidence="1 2">
    <name type="scientific">Dactylosporangium darangshiense</name>
    <dbReference type="NCBI Taxonomy" id="579108"/>
    <lineage>
        <taxon>Bacteria</taxon>
        <taxon>Bacillati</taxon>
        <taxon>Actinomycetota</taxon>
        <taxon>Actinomycetes</taxon>
        <taxon>Micromonosporales</taxon>
        <taxon>Micromonosporaceae</taxon>
        <taxon>Dactylosporangium</taxon>
    </lineage>
</organism>
<dbReference type="InterPro" id="IPR052898">
    <property type="entry name" value="ACAD10-like"/>
</dbReference>
<dbReference type="GO" id="GO:0016787">
    <property type="term" value="F:hydrolase activity"/>
    <property type="evidence" value="ECO:0007669"/>
    <property type="project" value="UniProtKB-KW"/>
</dbReference>
<dbReference type="Gene3D" id="1.10.150.240">
    <property type="entry name" value="Putative phosphatase, domain 2"/>
    <property type="match status" value="1"/>
</dbReference>
<evidence type="ECO:0000313" key="1">
    <source>
        <dbReference type="EMBL" id="GAA4254682.1"/>
    </source>
</evidence>
<dbReference type="NCBIfam" id="TIGR01509">
    <property type="entry name" value="HAD-SF-IA-v3"/>
    <property type="match status" value="1"/>
</dbReference>
<dbReference type="EMBL" id="BAABAT010000019">
    <property type="protein sequence ID" value="GAA4254682.1"/>
    <property type="molecule type" value="Genomic_DNA"/>
</dbReference>
<comment type="caution">
    <text evidence="1">The sequence shown here is derived from an EMBL/GenBank/DDBJ whole genome shotgun (WGS) entry which is preliminary data.</text>
</comment>
<dbReference type="Proteomes" id="UP001500620">
    <property type="component" value="Unassembled WGS sequence"/>
</dbReference>
<dbReference type="InterPro" id="IPR023198">
    <property type="entry name" value="PGP-like_dom2"/>
</dbReference>
<dbReference type="Pfam" id="PF00702">
    <property type="entry name" value="Hydrolase"/>
    <property type="match status" value="1"/>
</dbReference>
<dbReference type="InterPro" id="IPR006439">
    <property type="entry name" value="HAD-SF_hydro_IA"/>
</dbReference>
<accession>A0ABP8DFR7</accession>
<dbReference type="PANTHER" id="PTHR47829:SF1">
    <property type="entry name" value="HAD FAMILY PHOSPHATASE"/>
    <property type="match status" value="1"/>
</dbReference>
<dbReference type="InterPro" id="IPR023214">
    <property type="entry name" value="HAD_sf"/>
</dbReference>
<dbReference type="Gene3D" id="3.40.50.1000">
    <property type="entry name" value="HAD superfamily/HAD-like"/>
    <property type="match status" value="1"/>
</dbReference>
<dbReference type="CDD" id="cd02603">
    <property type="entry name" value="HAD_sEH-N_like"/>
    <property type="match status" value="1"/>
</dbReference>
<sequence length="202" mass="21193">MTLHRGLLVDYGGVLTTDVFASFDAFCTAEGLPPGTVRDLFRTDPTARSLLAGLEDGTLSDAAFETQFAALLGVSPEALIARLMAEAGDDREMLDFVRTARRAGVRTGLISNSWGVGRYDRALLADLFDGVVISGEVGMRKPAPEIYALGASSVGLPPTECVYVDDLPGNLKPARALGMTTVHHRDAAATIGVVGALLGLST</sequence>
<dbReference type="InterPro" id="IPR036412">
    <property type="entry name" value="HAD-like_sf"/>
</dbReference>
<dbReference type="PANTHER" id="PTHR47829">
    <property type="entry name" value="HYDROLASE, PUTATIVE (AFU_ORTHOLOGUE AFUA_1G12880)-RELATED"/>
    <property type="match status" value="1"/>
</dbReference>
<keyword evidence="2" id="KW-1185">Reference proteome</keyword>
<evidence type="ECO:0000313" key="2">
    <source>
        <dbReference type="Proteomes" id="UP001500620"/>
    </source>
</evidence>
<protein>
    <submittedName>
        <fullName evidence="1">HAD-IA family hydrolase</fullName>
    </submittedName>
</protein>
<reference evidence="2" key="1">
    <citation type="journal article" date="2019" name="Int. J. Syst. Evol. Microbiol.">
        <title>The Global Catalogue of Microorganisms (GCM) 10K type strain sequencing project: providing services to taxonomists for standard genome sequencing and annotation.</title>
        <authorList>
            <consortium name="The Broad Institute Genomics Platform"/>
            <consortium name="The Broad Institute Genome Sequencing Center for Infectious Disease"/>
            <person name="Wu L."/>
            <person name="Ma J."/>
        </authorList>
    </citation>
    <scope>NUCLEOTIDE SEQUENCE [LARGE SCALE GENOMIC DNA]</scope>
    <source>
        <strain evidence="2">JCM 17441</strain>
    </source>
</reference>
<dbReference type="SUPFAM" id="SSF56784">
    <property type="entry name" value="HAD-like"/>
    <property type="match status" value="1"/>
</dbReference>
<gene>
    <name evidence="1" type="ORF">GCM10022255_060330</name>
</gene>
<dbReference type="SFLD" id="SFLDG01129">
    <property type="entry name" value="C1.5:_HAD__Beta-PGM__Phosphata"/>
    <property type="match status" value="1"/>
</dbReference>
<proteinExistence type="predicted"/>
<dbReference type="RefSeq" id="WP_345131690.1">
    <property type="nucleotide sequence ID" value="NZ_BAABAT010000019.1"/>
</dbReference>
<dbReference type="PRINTS" id="PR00413">
    <property type="entry name" value="HADHALOGNASE"/>
</dbReference>